<evidence type="ECO:0008006" key="4">
    <source>
        <dbReference type="Google" id="ProtNLM"/>
    </source>
</evidence>
<keyword evidence="1" id="KW-0472">Membrane</keyword>
<feature type="transmembrane region" description="Helical" evidence="1">
    <location>
        <begin position="82"/>
        <end position="100"/>
    </location>
</feature>
<dbReference type="Gene3D" id="1.10.167.10">
    <property type="entry name" value="Regulator of G-protein Signalling 4, domain 2"/>
    <property type="match status" value="1"/>
</dbReference>
<feature type="transmembrane region" description="Helical" evidence="1">
    <location>
        <begin position="48"/>
        <end position="70"/>
    </location>
</feature>
<dbReference type="AlphaFoldDB" id="A0A1Y2DEM5"/>
<dbReference type="InterPro" id="IPR044926">
    <property type="entry name" value="RGS_subdomain_2"/>
</dbReference>
<reference evidence="2 3" key="1">
    <citation type="submission" date="2016-08" db="EMBL/GenBank/DDBJ databases">
        <title>A Parts List for Fungal Cellulosomes Revealed by Comparative Genomics.</title>
        <authorList>
            <consortium name="DOE Joint Genome Institute"/>
            <person name="Haitjema C.H."/>
            <person name="Gilmore S.P."/>
            <person name="Henske J.K."/>
            <person name="Solomon K.V."/>
            <person name="De Groot R."/>
            <person name="Kuo A."/>
            <person name="Mondo S.J."/>
            <person name="Salamov A.A."/>
            <person name="Labutti K."/>
            <person name="Zhao Z."/>
            <person name="Chiniquy J."/>
            <person name="Barry K."/>
            <person name="Brewer H.M."/>
            <person name="Purvine S.O."/>
            <person name="Wright A.T."/>
            <person name="Boxma B."/>
            <person name="Van Alen T."/>
            <person name="Hackstein J.H."/>
            <person name="Baker S.E."/>
            <person name="Grigoriev I.V."/>
            <person name="O'Malley M.A."/>
        </authorList>
    </citation>
    <scope>NUCLEOTIDE SEQUENCE [LARGE SCALE GENOMIC DNA]</scope>
    <source>
        <strain evidence="2 3">G1</strain>
    </source>
</reference>
<dbReference type="OrthoDB" id="2138749at2759"/>
<sequence length="572" mass="67372">MAMDPKYHFNFPENWNRDNELALRQYERCAPSFTNINDFLEIYTRSPIYHVVVFVILIYIVVSLILIFFNGNNYDTLKLNKTFMIIYAFSGIICIINCYLRNAFYESMPCAVVIFLLNLGYIPNFLSCIGCIMYYLQQCYFTKSSYEKATNRNFIKQGNFFYRACLFFNEEKFVNIIIYSTLAGVFFSAIFGVKGDYYTFVPLSKGFCTSSNIEGYPMYFAAFVYFVFSFFALYELHKLGSDFVLRRSLIITLYISIVLLVLTVIGNTTPFVKCHKIIRYIPHDSLLQIFSCVFNYSHISYPLFQLYYTKYEVKKLDLTKSGLIHILNDTTLFNEFLNFCNTKRCVEGVIFHREYKKFKNIFRESGKKLNSAGGVFESTSSNSSSYNISIDLLYKNITGLSNEPLPYFETSTYNNAQHNYPSFGNNENFLFNNSLPSPQTKQHKRMLSFGRKKKDYSDANGNNNDIYSDQIIIDKKIVHIYDEIFEKANLIYNFFFKQNSDYELNVSGYIVKKIEKRIQLFNLHYSKMKNKQLFLYEELECEDMFDEAYEEVIQSLYINIYSAFVLYKRKHK</sequence>
<feature type="transmembrane region" description="Helical" evidence="1">
    <location>
        <begin position="216"/>
        <end position="236"/>
    </location>
</feature>
<keyword evidence="3" id="KW-1185">Reference proteome</keyword>
<dbReference type="Proteomes" id="UP000193920">
    <property type="component" value="Unassembled WGS sequence"/>
</dbReference>
<feature type="transmembrane region" description="Helical" evidence="1">
    <location>
        <begin position="173"/>
        <end position="193"/>
    </location>
</feature>
<comment type="caution">
    <text evidence="2">The sequence shown here is derived from an EMBL/GenBank/DDBJ whole genome shotgun (WGS) entry which is preliminary data.</text>
</comment>
<feature type="transmembrane region" description="Helical" evidence="1">
    <location>
        <begin position="248"/>
        <end position="266"/>
    </location>
</feature>
<accession>A0A1Y2DEM5</accession>
<gene>
    <name evidence="2" type="ORF">LY90DRAFT_669148</name>
</gene>
<dbReference type="SUPFAM" id="SSF48097">
    <property type="entry name" value="Regulator of G-protein signaling, RGS"/>
    <property type="match status" value="1"/>
</dbReference>
<dbReference type="InterPro" id="IPR036305">
    <property type="entry name" value="RGS_sf"/>
</dbReference>
<protein>
    <recommendedName>
        <fullName evidence="4">RGS domain-containing protein</fullName>
    </recommendedName>
</protein>
<organism evidence="2 3">
    <name type="scientific">Neocallimastix californiae</name>
    <dbReference type="NCBI Taxonomy" id="1754190"/>
    <lineage>
        <taxon>Eukaryota</taxon>
        <taxon>Fungi</taxon>
        <taxon>Fungi incertae sedis</taxon>
        <taxon>Chytridiomycota</taxon>
        <taxon>Chytridiomycota incertae sedis</taxon>
        <taxon>Neocallimastigomycetes</taxon>
        <taxon>Neocallimastigales</taxon>
        <taxon>Neocallimastigaceae</taxon>
        <taxon>Neocallimastix</taxon>
    </lineage>
</organism>
<keyword evidence="1" id="KW-0812">Transmembrane</keyword>
<feature type="transmembrane region" description="Helical" evidence="1">
    <location>
        <begin position="112"/>
        <end position="136"/>
    </location>
</feature>
<keyword evidence="1" id="KW-1133">Transmembrane helix</keyword>
<evidence type="ECO:0000313" key="3">
    <source>
        <dbReference type="Proteomes" id="UP000193920"/>
    </source>
</evidence>
<evidence type="ECO:0000256" key="1">
    <source>
        <dbReference type="SAM" id="Phobius"/>
    </source>
</evidence>
<name>A0A1Y2DEM5_9FUNG</name>
<evidence type="ECO:0000313" key="2">
    <source>
        <dbReference type="EMBL" id="ORY57657.1"/>
    </source>
</evidence>
<dbReference type="EMBL" id="MCOG01000069">
    <property type="protein sequence ID" value="ORY57657.1"/>
    <property type="molecule type" value="Genomic_DNA"/>
</dbReference>
<proteinExistence type="predicted"/>